<dbReference type="PANTHER" id="PTHR34139:SF1">
    <property type="entry name" value="RNASE MJ1380-RELATED"/>
    <property type="match status" value="1"/>
</dbReference>
<dbReference type="EMBL" id="DTHB01000020">
    <property type="protein sequence ID" value="HGB14101.1"/>
    <property type="molecule type" value="Genomic_DNA"/>
</dbReference>
<comment type="similarity">
    <text evidence="6">Belongs to the HepT RNase toxin family.</text>
</comment>
<evidence type="ECO:0000313" key="7">
    <source>
        <dbReference type="EMBL" id="HGB14101.1"/>
    </source>
</evidence>
<proteinExistence type="inferred from homology"/>
<evidence type="ECO:0000256" key="4">
    <source>
        <dbReference type="ARBA" id="ARBA00022741"/>
    </source>
</evidence>
<name>A0A7C3SI39_9BACT</name>
<comment type="caution">
    <text evidence="7">The sequence shown here is derived from an EMBL/GenBank/DDBJ whole genome shotgun (WGS) entry which is preliminary data.</text>
</comment>
<dbReference type="PANTHER" id="PTHR34139">
    <property type="entry name" value="UPF0331 PROTEIN MJ0127"/>
    <property type="match status" value="1"/>
</dbReference>
<evidence type="ECO:0000256" key="1">
    <source>
        <dbReference type="ARBA" id="ARBA00022553"/>
    </source>
</evidence>
<keyword evidence="3" id="KW-0540">Nuclease</keyword>
<sequence length="113" mass="13216">MKDDNLYLIHISEEIARIEKFTAGGKEEFFQSELVQYAVLRSLQTLAESTKRLSDSLKASYPQVPWKEIIGLRNVLVHDYLAVDIEEIWKIVEFDLPRLKDQITLIRSQQPVR</sequence>
<organism evidence="7">
    <name type="scientific">Desulfobacca acetoxidans</name>
    <dbReference type="NCBI Taxonomy" id="60893"/>
    <lineage>
        <taxon>Bacteria</taxon>
        <taxon>Pseudomonadati</taxon>
        <taxon>Thermodesulfobacteriota</taxon>
        <taxon>Desulfobaccia</taxon>
        <taxon>Desulfobaccales</taxon>
        <taxon>Desulfobaccaceae</taxon>
        <taxon>Desulfobacca</taxon>
    </lineage>
</organism>
<dbReference type="Pfam" id="PF01934">
    <property type="entry name" value="HepT-like"/>
    <property type="match status" value="1"/>
</dbReference>
<protein>
    <submittedName>
        <fullName evidence="7">DUF86 domain-containing protein</fullName>
    </submittedName>
</protein>
<dbReference type="GO" id="GO:0110001">
    <property type="term" value="C:toxin-antitoxin complex"/>
    <property type="evidence" value="ECO:0007669"/>
    <property type="project" value="InterPro"/>
</dbReference>
<keyword evidence="4" id="KW-0547">Nucleotide-binding</keyword>
<gene>
    <name evidence="7" type="ORF">ENV62_02520</name>
</gene>
<keyword evidence="5" id="KW-0378">Hydrolase</keyword>
<keyword evidence="2" id="KW-1277">Toxin-antitoxin system</keyword>
<accession>A0A7C3SI39</accession>
<dbReference type="GO" id="GO:0000166">
    <property type="term" value="F:nucleotide binding"/>
    <property type="evidence" value="ECO:0007669"/>
    <property type="project" value="UniProtKB-KW"/>
</dbReference>
<evidence type="ECO:0000256" key="6">
    <source>
        <dbReference type="ARBA" id="ARBA00024207"/>
    </source>
</evidence>
<dbReference type="GO" id="GO:0016787">
    <property type="term" value="F:hydrolase activity"/>
    <property type="evidence" value="ECO:0007669"/>
    <property type="project" value="UniProtKB-KW"/>
</dbReference>
<dbReference type="Gene3D" id="1.20.120.580">
    <property type="entry name" value="bsu32300-like"/>
    <property type="match status" value="1"/>
</dbReference>
<dbReference type="InterPro" id="IPR037038">
    <property type="entry name" value="HepT-like_sf"/>
</dbReference>
<reference evidence="7" key="1">
    <citation type="journal article" date="2020" name="mSystems">
        <title>Genome- and Community-Level Interaction Insights into Carbon Utilization and Element Cycling Functions of Hydrothermarchaeota in Hydrothermal Sediment.</title>
        <authorList>
            <person name="Zhou Z."/>
            <person name="Liu Y."/>
            <person name="Xu W."/>
            <person name="Pan J."/>
            <person name="Luo Z.H."/>
            <person name="Li M."/>
        </authorList>
    </citation>
    <scope>NUCLEOTIDE SEQUENCE [LARGE SCALE GENOMIC DNA]</scope>
    <source>
        <strain evidence="7">SpSt-776</strain>
    </source>
</reference>
<evidence type="ECO:0000256" key="2">
    <source>
        <dbReference type="ARBA" id="ARBA00022649"/>
    </source>
</evidence>
<evidence type="ECO:0000256" key="3">
    <source>
        <dbReference type="ARBA" id="ARBA00022722"/>
    </source>
</evidence>
<dbReference type="InterPro" id="IPR008201">
    <property type="entry name" value="HepT-like"/>
</dbReference>
<dbReference type="InterPro" id="IPR051813">
    <property type="entry name" value="HepT_RNase_toxin"/>
</dbReference>
<dbReference type="AlphaFoldDB" id="A0A7C3SI39"/>
<evidence type="ECO:0000256" key="5">
    <source>
        <dbReference type="ARBA" id="ARBA00022801"/>
    </source>
</evidence>
<dbReference type="GO" id="GO:0004540">
    <property type="term" value="F:RNA nuclease activity"/>
    <property type="evidence" value="ECO:0007669"/>
    <property type="project" value="InterPro"/>
</dbReference>
<keyword evidence="1" id="KW-0597">Phosphoprotein</keyword>